<sequence length="290" mass="31352">MLVTGADGLIGRATTEHLVGRGWRVTALSRSWHAPLEAERVLTGDVTDQQAVAEAVADVDAVVHLAAIPHPDIDTPRTVFVNNTVGTFTVLSEAGAAGVGRVVTASSINAFGVPMNTHPVQPAYYPLDEESPVDHDDAYSLSKWVDEQTARMAHSRWGVDVLAVRFPLVRDAASLRRRSQQVVDDPDLGRLGREGWAYLDLRDAVVLIEAGLTRPLSGAHVVLATAADILPDRPTEELLDRFAPDVPRRRAFPGRSGLVCLDRVQELLGWQPRHSVHTPAPADDAMAVTA</sequence>
<dbReference type="GO" id="GO:0016491">
    <property type="term" value="F:oxidoreductase activity"/>
    <property type="evidence" value="ECO:0007669"/>
    <property type="project" value="UniProtKB-KW"/>
</dbReference>
<evidence type="ECO:0000256" key="3">
    <source>
        <dbReference type="ARBA" id="ARBA00023027"/>
    </source>
</evidence>
<name>A0A367YRB8_9ACTN</name>
<evidence type="ECO:0000259" key="4">
    <source>
        <dbReference type="Pfam" id="PF01370"/>
    </source>
</evidence>
<keyword evidence="6" id="KW-1185">Reference proteome</keyword>
<keyword evidence="2" id="KW-0560">Oxidoreductase</keyword>
<dbReference type="Pfam" id="PF01370">
    <property type="entry name" value="Epimerase"/>
    <property type="match status" value="1"/>
</dbReference>
<evidence type="ECO:0000256" key="2">
    <source>
        <dbReference type="ARBA" id="ARBA00023002"/>
    </source>
</evidence>
<evidence type="ECO:0000313" key="5">
    <source>
        <dbReference type="EMBL" id="RCK68374.1"/>
    </source>
</evidence>
<organism evidence="5 6">
    <name type="scientific">Desertihabitans brevis</name>
    <dbReference type="NCBI Taxonomy" id="2268447"/>
    <lineage>
        <taxon>Bacteria</taxon>
        <taxon>Bacillati</taxon>
        <taxon>Actinomycetota</taxon>
        <taxon>Actinomycetes</taxon>
        <taxon>Propionibacteriales</taxon>
        <taxon>Propionibacteriaceae</taxon>
        <taxon>Desertihabitans</taxon>
    </lineage>
</organism>
<dbReference type="InterPro" id="IPR036291">
    <property type="entry name" value="NAD(P)-bd_dom_sf"/>
</dbReference>
<dbReference type="PANTHER" id="PTHR43103">
    <property type="entry name" value="NUCLEOSIDE-DIPHOSPHATE-SUGAR EPIMERASE"/>
    <property type="match status" value="1"/>
</dbReference>
<proteinExistence type="inferred from homology"/>
<dbReference type="AlphaFoldDB" id="A0A367YRB8"/>
<feature type="domain" description="NAD-dependent epimerase/dehydratase" evidence="4">
    <location>
        <begin position="1"/>
        <end position="167"/>
    </location>
</feature>
<dbReference type="InterPro" id="IPR001509">
    <property type="entry name" value="Epimerase_deHydtase"/>
</dbReference>
<protein>
    <submittedName>
        <fullName evidence="5">NAD(P)-dependent oxidoreductase</fullName>
    </submittedName>
</protein>
<dbReference type="EMBL" id="QOUI01000012">
    <property type="protein sequence ID" value="RCK68374.1"/>
    <property type="molecule type" value="Genomic_DNA"/>
</dbReference>
<accession>A0A367YRB8</accession>
<dbReference type="PANTHER" id="PTHR43103:SF5">
    <property type="entry name" value="4-EPIMERASE, PUTATIVE (AFU_ORTHOLOGUE AFUA_7G00360)-RELATED"/>
    <property type="match status" value="1"/>
</dbReference>
<comment type="caution">
    <text evidence="5">The sequence shown here is derived from an EMBL/GenBank/DDBJ whole genome shotgun (WGS) entry which is preliminary data.</text>
</comment>
<evidence type="ECO:0000313" key="6">
    <source>
        <dbReference type="Proteomes" id="UP000252770"/>
    </source>
</evidence>
<keyword evidence="3" id="KW-0520">NAD</keyword>
<evidence type="ECO:0000256" key="1">
    <source>
        <dbReference type="ARBA" id="ARBA00007637"/>
    </source>
</evidence>
<dbReference type="Proteomes" id="UP000252770">
    <property type="component" value="Unassembled WGS sequence"/>
</dbReference>
<dbReference type="Gene3D" id="3.40.50.720">
    <property type="entry name" value="NAD(P)-binding Rossmann-like Domain"/>
    <property type="match status" value="1"/>
</dbReference>
<reference evidence="5 6" key="1">
    <citation type="submission" date="2018-07" db="EMBL/GenBank/DDBJ databases">
        <title>Desertimonas flava gen. nov. sp. nov.</title>
        <authorList>
            <person name="Liu S."/>
        </authorList>
    </citation>
    <scope>NUCLEOTIDE SEQUENCE [LARGE SCALE GENOMIC DNA]</scope>
    <source>
        <strain evidence="5 6">16Sb5-5</strain>
    </source>
</reference>
<dbReference type="SUPFAM" id="SSF51735">
    <property type="entry name" value="NAD(P)-binding Rossmann-fold domains"/>
    <property type="match status" value="1"/>
</dbReference>
<comment type="similarity">
    <text evidence="1">Belongs to the NAD(P)-dependent epimerase/dehydratase family.</text>
</comment>
<gene>
    <name evidence="5" type="ORF">DT076_17095</name>
</gene>